<dbReference type="EMBL" id="JAECVU010000013">
    <property type="protein sequence ID" value="MBH8589784.1"/>
    <property type="molecule type" value="Genomic_DNA"/>
</dbReference>
<dbReference type="RefSeq" id="WP_138615188.1">
    <property type="nucleotide sequence ID" value="NZ_CP039710.1"/>
</dbReference>
<proteinExistence type="predicted"/>
<protein>
    <submittedName>
        <fullName evidence="1">Tetratricopeptide repeat protein</fullName>
    </submittedName>
</protein>
<evidence type="ECO:0000313" key="2">
    <source>
        <dbReference type="Proteomes" id="UP000641910"/>
    </source>
</evidence>
<sequence length="122" mass="14477">MNSSLAEKITKLNEEGVHEEEIERFLDQHLIKYPDDVEAWVRLGVLVFEPPIGDFEKSINCLRKAVEVKPDCLEALLILMRMQNYIYREIDEDLYKLLHKKSKRKSQITFFKRNVKEKKKPG</sequence>
<name>A0ABS0QKH9_THEVU</name>
<evidence type="ECO:0000313" key="1">
    <source>
        <dbReference type="EMBL" id="MBH8589784.1"/>
    </source>
</evidence>
<gene>
    <name evidence="1" type="ORF">I8U22_13360</name>
</gene>
<keyword evidence="2" id="KW-1185">Reference proteome</keyword>
<accession>A0ABS0QKH9</accession>
<reference evidence="1 2" key="1">
    <citation type="submission" date="2020-12" db="EMBL/GenBank/DDBJ databases">
        <title>WGS of Thermoactinomyces spp.</title>
        <authorList>
            <person name="Cheng K."/>
        </authorList>
    </citation>
    <scope>NUCLEOTIDE SEQUENCE [LARGE SCALE GENOMIC DNA]</scope>
    <source>
        <strain evidence="2">CICC 10650\ACCC 41061</strain>
    </source>
</reference>
<dbReference type="Proteomes" id="UP000641910">
    <property type="component" value="Unassembled WGS sequence"/>
</dbReference>
<comment type="caution">
    <text evidence="1">The sequence shown here is derived from an EMBL/GenBank/DDBJ whole genome shotgun (WGS) entry which is preliminary data.</text>
</comment>
<dbReference type="SUPFAM" id="SSF48452">
    <property type="entry name" value="TPR-like"/>
    <property type="match status" value="1"/>
</dbReference>
<organism evidence="1 2">
    <name type="scientific">Thermoactinomyces vulgaris</name>
    <dbReference type="NCBI Taxonomy" id="2026"/>
    <lineage>
        <taxon>Bacteria</taxon>
        <taxon>Bacillati</taxon>
        <taxon>Bacillota</taxon>
        <taxon>Bacilli</taxon>
        <taxon>Bacillales</taxon>
        <taxon>Thermoactinomycetaceae</taxon>
        <taxon>Thermoactinomyces</taxon>
    </lineage>
</organism>
<dbReference type="Gene3D" id="1.25.40.10">
    <property type="entry name" value="Tetratricopeptide repeat domain"/>
    <property type="match status" value="1"/>
</dbReference>
<dbReference type="InterPro" id="IPR011990">
    <property type="entry name" value="TPR-like_helical_dom_sf"/>
</dbReference>